<dbReference type="EC" id="2.7.13.3" evidence="2"/>
<dbReference type="Pfam" id="PF13426">
    <property type="entry name" value="PAS_9"/>
    <property type="match status" value="1"/>
</dbReference>
<feature type="domain" description="PAC" evidence="9">
    <location>
        <begin position="215"/>
        <end position="268"/>
    </location>
</feature>
<feature type="compositionally biased region" description="Gly residues" evidence="7">
    <location>
        <begin position="420"/>
        <end position="429"/>
    </location>
</feature>
<dbReference type="InterPro" id="IPR003594">
    <property type="entry name" value="HATPase_dom"/>
</dbReference>
<dbReference type="Gene3D" id="1.10.1240.30">
    <property type="entry name" value="KaiA/RbsU domain"/>
    <property type="match status" value="1"/>
</dbReference>
<dbReference type="InterPro" id="IPR005467">
    <property type="entry name" value="His_kinase_dom"/>
</dbReference>
<accession>A0A6J4KA65</accession>
<dbReference type="SUPFAM" id="SSF55785">
    <property type="entry name" value="PYP-like sensor domain (PAS domain)"/>
    <property type="match status" value="1"/>
</dbReference>
<dbReference type="CDD" id="cd00075">
    <property type="entry name" value="HATPase"/>
    <property type="match status" value="1"/>
</dbReference>
<organism evidence="10">
    <name type="scientific">uncultured Chloroflexota bacterium</name>
    <dbReference type="NCBI Taxonomy" id="166587"/>
    <lineage>
        <taxon>Bacteria</taxon>
        <taxon>Bacillati</taxon>
        <taxon>Chloroflexota</taxon>
        <taxon>environmental samples</taxon>
    </lineage>
</organism>
<dbReference type="InterPro" id="IPR000700">
    <property type="entry name" value="PAS-assoc_C"/>
</dbReference>
<dbReference type="InterPro" id="IPR017944">
    <property type="entry name" value="KaiA/RbsU_helical_domain_sf"/>
</dbReference>
<reference evidence="10" key="1">
    <citation type="submission" date="2020-02" db="EMBL/GenBank/DDBJ databases">
        <authorList>
            <person name="Meier V. D."/>
        </authorList>
    </citation>
    <scope>NUCLEOTIDE SEQUENCE</scope>
    <source>
        <strain evidence="10">AVDCRST_MAG77</strain>
    </source>
</reference>
<dbReference type="FunFam" id="3.30.565.10:FF:000006">
    <property type="entry name" value="Sensor histidine kinase WalK"/>
    <property type="match status" value="1"/>
</dbReference>
<dbReference type="SMART" id="SM00387">
    <property type="entry name" value="HATPase_c"/>
    <property type="match status" value="1"/>
</dbReference>
<dbReference type="AlphaFoldDB" id="A0A6J4KA65"/>
<evidence type="ECO:0000256" key="7">
    <source>
        <dbReference type="SAM" id="MobiDB-lite"/>
    </source>
</evidence>
<evidence type="ECO:0000256" key="2">
    <source>
        <dbReference type="ARBA" id="ARBA00012438"/>
    </source>
</evidence>
<dbReference type="PROSITE" id="PS50113">
    <property type="entry name" value="PAC"/>
    <property type="match status" value="1"/>
</dbReference>
<comment type="catalytic activity">
    <reaction evidence="1">
        <text>ATP + protein L-histidine = ADP + protein N-phospho-L-histidine.</text>
        <dbReference type="EC" id="2.7.13.3"/>
    </reaction>
</comment>
<gene>
    <name evidence="10" type="ORF">AVDCRST_MAG77-5524</name>
</gene>
<dbReference type="CDD" id="cd00130">
    <property type="entry name" value="PAS"/>
    <property type="match status" value="1"/>
</dbReference>
<dbReference type="SUPFAM" id="SSF101215">
    <property type="entry name" value="KaiA/RbsU domain"/>
    <property type="match status" value="1"/>
</dbReference>
<dbReference type="InterPro" id="IPR036890">
    <property type="entry name" value="HATPase_C_sf"/>
</dbReference>
<dbReference type="Gene3D" id="3.30.450.20">
    <property type="entry name" value="PAS domain"/>
    <property type="match status" value="1"/>
</dbReference>
<protein>
    <recommendedName>
        <fullName evidence="2">histidine kinase</fullName>
        <ecNumber evidence="2">2.7.13.3</ecNumber>
    </recommendedName>
</protein>
<dbReference type="SMART" id="SM00388">
    <property type="entry name" value="HisKA"/>
    <property type="match status" value="1"/>
</dbReference>
<keyword evidence="5 10" id="KW-0418">Kinase</keyword>
<dbReference type="InterPro" id="IPR003661">
    <property type="entry name" value="HisK_dim/P_dom"/>
</dbReference>
<dbReference type="Pfam" id="PF00512">
    <property type="entry name" value="HisKA"/>
    <property type="match status" value="1"/>
</dbReference>
<dbReference type="PRINTS" id="PR00344">
    <property type="entry name" value="BCTRLSENSOR"/>
</dbReference>
<dbReference type="InterPro" id="IPR000014">
    <property type="entry name" value="PAS"/>
</dbReference>
<evidence type="ECO:0000259" key="8">
    <source>
        <dbReference type="PROSITE" id="PS50109"/>
    </source>
</evidence>
<dbReference type="InterPro" id="IPR035965">
    <property type="entry name" value="PAS-like_dom_sf"/>
</dbReference>
<dbReference type="InterPro" id="IPR014787">
    <property type="entry name" value="PSer_Pase_RsbU_N"/>
</dbReference>
<dbReference type="Gene3D" id="1.10.287.130">
    <property type="match status" value="1"/>
</dbReference>
<evidence type="ECO:0000256" key="1">
    <source>
        <dbReference type="ARBA" id="ARBA00000085"/>
    </source>
</evidence>
<feature type="region of interest" description="Disordered" evidence="7">
    <location>
        <begin position="416"/>
        <end position="438"/>
    </location>
</feature>
<keyword evidence="6" id="KW-0902">Two-component regulatory system</keyword>
<dbReference type="GO" id="GO:0000155">
    <property type="term" value="F:phosphorelay sensor kinase activity"/>
    <property type="evidence" value="ECO:0007669"/>
    <property type="project" value="InterPro"/>
</dbReference>
<feature type="domain" description="Histidine kinase" evidence="8">
    <location>
        <begin position="272"/>
        <end position="518"/>
    </location>
</feature>
<evidence type="ECO:0000256" key="5">
    <source>
        <dbReference type="ARBA" id="ARBA00022777"/>
    </source>
</evidence>
<dbReference type="InterPro" id="IPR004358">
    <property type="entry name" value="Sig_transdc_His_kin-like_C"/>
</dbReference>
<evidence type="ECO:0000256" key="3">
    <source>
        <dbReference type="ARBA" id="ARBA00022553"/>
    </source>
</evidence>
<dbReference type="CDD" id="cd00082">
    <property type="entry name" value="HisKA"/>
    <property type="match status" value="1"/>
</dbReference>
<evidence type="ECO:0000313" key="10">
    <source>
        <dbReference type="EMBL" id="CAA9299826.1"/>
    </source>
</evidence>
<dbReference type="SUPFAM" id="SSF47384">
    <property type="entry name" value="Homodimeric domain of signal transducing histidine kinase"/>
    <property type="match status" value="1"/>
</dbReference>
<dbReference type="Gene3D" id="3.30.565.10">
    <property type="entry name" value="Histidine kinase-like ATPase, C-terminal domain"/>
    <property type="match status" value="1"/>
</dbReference>
<name>A0A6J4KA65_9CHLR</name>
<dbReference type="Pfam" id="PF02518">
    <property type="entry name" value="HATPase_c"/>
    <property type="match status" value="1"/>
</dbReference>
<evidence type="ECO:0000259" key="9">
    <source>
        <dbReference type="PROSITE" id="PS50113"/>
    </source>
</evidence>
<keyword evidence="4" id="KW-0808">Transferase</keyword>
<dbReference type="InterPro" id="IPR036097">
    <property type="entry name" value="HisK_dim/P_sf"/>
</dbReference>
<dbReference type="SUPFAM" id="SSF55874">
    <property type="entry name" value="ATPase domain of HSP90 chaperone/DNA topoisomerase II/histidine kinase"/>
    <property type="match status" value="1"/>
</dbReference>
<evidence type="ECO:0000256" key="4">
    <source>
        <dbReference type="ARBA" id="ARBA00022679"/>
    </source>
</evidence>
<keyword evidence="3" id="KW-0597">Phosphoprotein</keyword>
<dbReference type="PANTHER" id="PTHR43547:SF2">
    <property type="entry name" value="HYBRID SIGNAL TRANSDUCTION HISTIDINE KINASE C"/>
    <property type="match status" value="1"/>
</dbReference>
<sequence length="531" mass="57108">MPVGPGESTRAAPEATPLLYGETLGEYLRTHSETALYRASLLSRGFIEQGLGPEEIVGVHFEALQTATAGLRFREQARAAGDAHQFLLEVMIAYGVQYREYLELRLGERTRVAELAAARDRARAEEVETERRRLDLVAAERAAVLGQVADGVVIAGADGRVAYVNEAARRLHGVAGLGVPVEDYSDAFHLFTLDGRPFPIEELPLARAVRAGETVKAERWLIRRPDGSEVVAEGSAAPVDLPDGSRFGSVLVLRDVTAQFELEREKDQFLGSVSHDLKNPLTSIKATAQLLGRHIDRGRELGEAQVRGSVRTIERAADEMTEQLDEVLDVARARMGRPLDLVRRRTDLGALARAAVATHQAATDQHRITVDVEDGADQVGQWDAGRVRRVVNNLLSNAVRYSPEGGAISISVGREAGNRGTAGTGGTGGEQSEVGDETHQEARVVLRVRDEGLGIPAEDLPHVFERFRRGSNVSGHIGGTGIGLADVRLVVEEHGGTITVASVEGQGSEFVVTLPLDLGERAKSGGGNVEP</sequence>
<evidence type="ECO:0000256" key="6">
    <source>
        <dbReference type="ARBA" id="ARBA00023012"/>
    </source>
</evidence>
<dbReference type="PROSITE" id="PS50109">
    <property type="entry name" value="HIS_KIN"/>
    <property type="match status" value="1"/>
</dbReference>
<dbReference type="PANTHER" id="PTHR43547">
    <property type="entry name" value="TWO-COMPONENT HISTIDINE KINASE"/>
    <property type="match status" value="1"/>
</dbReference>
<dbReference type="EMBL" id="CADCTC010000290">
    <property type="protein sequence ID" value="CAA9299826.1"/>
    <property type="molecule type" value="Genomic_DNA"/>
</dbReference>
<dbReference type="Pfam" id="PF08673">
    <property type="entry name" value="RsbU_N"/>
    <property type="match status" value="1"/>
</dbReference>
<proteinExistence type="predicted"/>
<dbReference type="NCBIfam" id="TIGR00229">
    <property type="entry name" value="sensory_box"/>
    <property type="match status" value="1"/>
</dbReference>